<reference evidence="1 2" key="1">
    <citation type="submission" date="2014-02" db="EMBL/GenBank/DDBJ databases">
        <title>Expanding our view of genomic diversity in Candidatus Accumulibacter clades.</title>
        <authorList>
            <person name="Skennerton C.T."/>
            <person name="Barr J.J."/>
            <person name="Slater F.R."/>
            <person name="Bond P.L."/>
            <person name="Tyson G.W."/>
        </authorList>
    </citation>
    <scope>NUCLEOTIDE SEQUENCE [LARGE SCALE GENOMIC DNA]</scope>
    <source>
        <strain evidence="2">BA-92</strain>
    </source>
</reference>
<dbReference type="STRING" id="1454003.AW10_01380"/>
<name>A0A011PVI5_9PROT</name>
<dbReference type="Proteomes" id="UP000021816">
    <property type="component" value="Unassembled WGS sequence"/>
</dbReference>
<comment type="caution">
    <text evidence="1">The sequence shown here is derived from an EMBL/GenBank/DDBJ whole genome shotgun (WGS) entry which is preliminary data.</text>
</comment>
<dbReference type="PATRIC" id="fig|1454003.3.peg.1420"/>
<evidence type="ECO:0000313" key="1">
    <source>
        <dbReference type="EMBL" id="EXI81037.1"/>
    </source>
</evidence>
<accession>A0A011PVI5</accession>
<proteinExistence type="predicted"/>
<organism evidence="1 2">
    <name type="scientific">Candidatus Accumulibacter appositus</name>
    <dbReference type="NCBI Taxonomy" id="1454003"/>
    <lineage>
        <taxon>Bacteria</taxon>
        <taxon>Pseudomonadati</taxon>
        <taxon>Pseudomonadota</taxon>
        <taxon>Betaproteobacteria</taxon>
        <taxon>Candidatus Accumulibacter</taxon>
    </lineage>
</organism>
<sequence>MLPRKLAGEYRCTDAEVRQMLRDASDEPQVSGVVDGFSLADLDSERRWSLRLSEDGKWAPTLFDFYCRVYPRLGDELAVPFKLDERAMRVDETPVHEALHEALVHALIHADHQWSRPITVIKRAAGHGERRTPGGPLLARMQQLRLG</sequence>
<protein>
    <submittedName>
        <fullName evidence="1">Uncharacterized protein</fullName>
    </submittedName>
</protein>
<evidence type="ECO:0000313" key="2">
    <source>
        <dbReference type="Proteomes" id="UP000021816"/>
    </source>
</evidence>
<gene>
    <name evidence="1" type="ORF">AW10_01380</name>
</gene>
<dbReference type="EMBL" id="JEMX01000027">
    <property type="protein sequence ID" value="EXI81037.1"/>
    <property type="molecule type" value="Genomic_DNA"/>
</dbReference>
<dbReference type="AlphaFoldDB" id="A0A011PVI5"/>